<sequence length="163" mass="18901">MDRNIQVKNLKNSRISGDLTMKHIPEVLESDNGPQYSKEVETKLKKLRDKQNFYSNRGAKEPELLQQGDKIRYQVGTRDWHAQQGDKIRYQVGTRDWHDATVTEETKNPRSFIIETNDNNSYRRNTTQLHNTKAEIQEDPTVIPNNETIVPRDESNPSVPVSP</sequence>
<organism evidence="2 3">
    <name type="scientific">Popillia japonica</name>
    <name type="common">Japanese beetle</name>
    <dbReference type="NCBI Taxonomy" id="7064"/>
    <lineage>
        <taxon>Eukaryota</taxon>
        <taxon>Metazoa</taxon>
        <taxon>Ecdysozoa</taxon>
        <taxon>Arthropoda</taxon>
        <taxon>Hexapoda</taxon>
        <taxon>Insecta</taxon>
        <taxon>Pterygota</taxon>
        <taxon>Neoptera</taxon>
        <taxon>Endopterygota</taxon>
        <taxon>Coleoptera</taxon>
        <taxon>Polyphaga</taxon>
        <taxon>Scarabaeiformia</taxon>
        <taxon>Scarabaeidae</taxon>
        <taxon>Rutelinae</taxon>
        <taxon>Popillia</taxon>
    </lineage>
</organism>
<dbReference type="AlphaFoldDB" id="A0AAW1L2Q0"/>
<evidence type="ECO:0000313" key="3">
    <source>
        <dbReference type="Proteomes" id="UP001458880"/>
    </source>
</evidence>
<proteinExistence type="predicted"/>
<dbReference type="Proteomes" id="UP001458880">
    <property type="component" value="Unassembled WGS sequence"/>
</dbReference>
<reference evidence="2 3" key="1">
    <citation type="journal article" date="2024" name="BMC Genomics">
        <title>De novo assembly and annotation of Popillia japonica's genome with initial clues to its potential as an invasive pest.</title>
        <authorList>
            <person name="Cucini C."/>
            <person name="Boschi S."/>
            <person name="Funari R."/>
            <person name="Cardaioli E."/>
            <person name="Iannotti N."/>
            <person name="Marturano G."/>
            <person name="Paoli F."/>
            <person name="Bruttini M."/>
            <person name="Carapelli A."/>
            <person name="Frati F."/>
            <person name="Nardi F."/>
        </authorList>
    </citation>
    <scope>NUCLEOTIDE SEQUENCE [LARGE SCALE GENOMIC DNA]</scope>
    <source>
        <strain evidence="2">DMR45628</strain>
    </source>
</reference>
<gene>
    <name evidence="2" type="ORF">QE152_g17027</name>
</gene>
<accession>A0AAW1L2Q0</accession>
<comment type="caution">
    <text evidence="2">The sequence shown here is derived from an EMBL/GenBank/DDBJ whole genome shotgun (WGS) entry which is preliminary data.</text>
</comment>
<feature type="region of interest" description="Disordered" evidence="1">
    <location>
        <begin position="131"/>
        <end position="163"/>
    </location>
</feature>
<name>A0AAW1L2Q0_POPJA</name>
<evidence type="ECO:0000313" key="2">
    <source>
        <dbReference type="EMBL" id="KAK9728885.1"/>
    </source>
</evidence>
<dbReference type="EMBL" id="JASPKY010000166">
    <property type="protein sequence ID" value="KAK9728885.1"/>
    <property type="molecule type" value="Genomic_DNA"/>
</dbReference>
<protein>
    <submittedName>
        <fullName evidence="2">Uncharacterized protein</fullName>
    </submittedName>
</protein>
<keyword evidence="3" id="KW-1185">Reference proteome</keyword>
<evidence type="ECO:0000256" key="1">
    <source>
        <dbReference type="SAM" id="MobiDB-lite"/>
    </source>
</evidence>